<feature type="domain" description="CCHC-type" evidence="2">
    <location>
        <begin position="254"/>
        <end position="267"/>
    </location>
</feature>
<dbReference type="PANTHER" id="PTHR37610">
    <property type="entry name" value="CCHC-TYPE DOMAIN-CONTAINING PROTEIN"/>
    <property type="match status" value="1"/>
</dbReference>
<evidence type="ECO:0000313" key="4">
    <source>
        <dbReference type="RefSeq" id="XP_017978371.1"/>
    </source>
</evidence>
<keyword evidence="1" id="KW-0863">Zinc-finger</keyword>
<evidence type="ECO:0000259" key="2">
    <source>
        <dbReference type="PROSITE" id="PS50158"/>
    </source>
</evidence>
<dbReference type="InterPro" id="IPR001878">
    <property type="entry name" value="Znf_CCHC"/>
</dbReference>
<dbReference type="GO" id="GO:0008270">
    <property type="term" value="F:zinc ion binding"/>
    <property type="evidence" value="ECO:0007669"/>
    <property type="project" value="UniProtKB-KW"/>
</dbReference>
<organism evidence="3 4">
    <name type="scientific">Theobroma cacao</name>
    <name type="common">Cacao</name>
    <name type="synonym">Cocoa</name>
    <dbReference type="NCBI Taxonomy" id="3641"/>
    <lineage>
        <taxon>Eukaryota</taxon>
        <taxon>Viridiplantae</taxon>
        <taxon>Streptophyta</taxon>
        <taxon>Embryophyta</taxon>
        <taxon>Tracheophyta</taxon>
        <taxon>Spermatophyta</taxon>
        <taxon>Magnoliopsida</taxon>
        <taxon>eudicotyledons</taxon>
        <taxon>Gunneridae</taxon>
        <taxon>Pentapetalae</taxon>
        <taxon>rosids</taxon>
        <taxon>malvids</taxon>
        <taxon>Malvales</taxon>
        <taxon>Malvaceae</taxon>
        <taxon>Byttnerioideae</taxon>
        <taxon>Theobroma</taxon>
    </lineage>
</organism>
<gene>
    <name evidence="4" type="primary">LOC108662467</name>
</gene>
<dbReference type="AlphaFoldDB" id="A0AB32WKM3"/>
<dbReference type="PROSITE" id="PS50158">
    <property type="entry name" value="ZF_CCHC"/>
    <property type="match status" value="1"/>
</dbReference>
<accession>A0AB32WKM3</accession>
<dbReference type="GO" id="GO:0003676">
    <property type="term" value="F:nucleic acid binding"/>
    <property type="evidence" value="ECO:0007669"/>
    <property type="project" value="InterPro"/>
</dbReference>
<keyword evidence="1" id="KW-0862">Zinc</keyword>
<dbReference type="Proteomes" id="UP000694886">
    <property type="component" value="Chromosome 6"/>
</dbReference>
<dbReference type="Gramene" id="Tc06v2_t019560.1">
    <property type="protein sequence ID" value="Tc06v2_p019560.1"/>
    <property type="gene ID" value="Tc06v2_g019560"/>
</dbReference>
<protein>
    <submittedName>
        <fullName evidence="4">Uncharacterized protein LOC108662467</fullName>
    </submittedName>
</protein>
<name>A0AB32WKM3_THECC</name>
<dbReference type="Pfam" id="PF14244">
    <property type="entry name" value="Retrotran_gag_3"/>
    <property type="match status" value="1"/>
</dbReference>
<evidence type="ECO:0000256" key="1">
    <source>
        <dbReference type="PROSITE-ProRule" id="PRU00047"/>
    </source>
</evidence>
<evidence type="ECO:0000313" key="3">
    <source>
        <dbReference type="Proteomes" id="UP000694886"/>
    </source>
</evidence>
<proteinExistence type="predicted"/>
<dbReference type="InterPro" id="IPR036875">
    <property type="entry name" value="Znf_CCHC_sf"/>
</dbReference>
<dbReference type="KEGG" id="tcc:108662467"/>
<keyword evidence="1" id="KW-0479">Metal-binding</keyword>
<reference evidence="3" key="1">
    <citation type="journal article" date="1997" name="Nucleic Acids Res.">
        <title>tRNAscan-SE: a program for improved detection of transfer RNA genes in genomic sequence.</title>
        <authorList>
            <person name="Lowe T.M."/>
            <person name="Eddy S.R."/>
        </authorList>
    </citation>
    <scope>NUCLEOTIDE SEQUENCE [LARGE SCALE GENOMIC DNA]</scope>
    <source>
        <strain evidence="3">r\B97-61/B2</strain>
    </source>
</reference>
<dbReference type="InterPro" id="IPR029472">
    <property type="entry name" value="Copia-like_N"/>
</dbReference>
<reference evidence="4" key="2">
    <citation type="submission" date="2025-08" db="UniProtKB">
        <authorList>
            <consortium name="RefSeq"/>
        </authorList>
    </citation>
    <scope>IDENTIFICATION</scope>
</reference>
<sequence>MAESAHGISLLDDPHSAYFVHHSDHHGLISITPKLTSTNYSAWNRSFYLALSIRNKLGFIDGTIPQPLVTDKLYMPWIRCNNLIVAWLLESLTPSIASTVFYMSNAAQIWETLKRRFSLPDYVRICNLQHTLNGITQEIISVDLYFTELNFVWEELRSFHPLPKCTCGGFQEFVDQMAKVNIFRFLNGLNDSFSAIRSQIIMMKPFPSLDEAYNLVLREENKRNFHVTVQPLSETAAISVVAGEKSKRKSNFLCSNCGKKGHLKDKCYRLIRFPADYKFNKNKSNGNNKRSQSYSANNVISIAKSNEAGDEGINGSMSQIGLSKDQIHKMLSLINEQPLINQYDTPTISSQ</sequence>
<dbReference type="PANTHER" id="PTHR37610:SF94">
    <property type="entry name" value="RETROTRANSPOSON COPIA-LIKE N-TERMINAL DOMAIN-CONTAINING PROTEIN"/>
    <property type="match status" value="1"/>
</dbReference>
<dbReference type="RefSeq" id="XP_017978371.1">
    <property type="nucleotide sequence ID" value="XM_018122882.1"/>
</dbReference>
<dbReference type="GeneID" id="108662467"/>
<dbReference type="SUPFAM" id="SSF57756">
    <property type="entry name" value="Retrovirus zinc finger-like domains"/>
    <property type="match status" value="1"/>
</dbReference>